<dbReference type="InterPro" id="IPR011662">
    <property type="entry name" value="Secretin/TonB_short_N"/>
</dbReference>
<dbReference type="InterPro" id="IPR037066">
    <property type="entry name" value="Plug_dom_sf"/>
</dbReference>
<dbReference type="InterPro" id="IPR038140">
    <property type="entry name" value="DotD_sf"/>
</dbReference>
<dbReference type="NCBIfam" id="TIGR04057">
    <property type="entry name" value="SusC_RagA_signa"/>
    <property type="match status" value="1"/>
</dbReference>
<dbReference type="Gene3D" id="3.55.50.60">
    <property type="entry name" value="DotD protein"/>
    <property type="match status" value="1"/>
</dbReference>
<comment type="similarity">
    <text evidence="10 11">Belongs to the TonB-dependent receptor family.</text>
</comment>
<dbReference type="SUPFAM" id="SSF49464">
    <property type="entry name" value="Carboxypeptidase regulatory domain-like"/>
    <property type="match status" value="1"/>
</dbReference>
<dbReference type="RefSeq" id="WP_183881047.1">
    <property type="nucleotide sequence ID" value="NZ_JACHCE010000002.1"/>
</dbReference>
<evidence type="ECO:0000256" key="6">
    <source>
        <dbReference type="ARBA" id="ARBA00023004"/>
    </source>
</evidence>
<keyword evidence="12" id="KW-0732">Signal</keyword>
<comment type="subcellular location">
    <subcellularLocation>
        <location evidence="1 10">Cell outer membrane</location>
        <topology evidence="1 10">Multi-pass membrane protein</topology>
    </subcellularLocation>
</comment>
<dbReference type="Pfam" id="PF07715">
    <property type="entry name" value="Plug"/>
    <property type="match status" value="1"/>
</dbReference>
<evidence type="ECO:0000256" key="5">
    <source>
        <dbReference type="ARBA" id="ARBA00022692"/>
    </source>
</evidence>
<dbReference type="Pfam" id="PF00593">
    <property type="entry name" value="TonB_dep_Rec_b-barrel"/>
    <property type="match status" value="1"/>
</dbReference>
<evidence type="ECO:0000256" key="2">
    <source>
        <dbReference type="ARBA" id="ARBA00022448"/>
    </source>
</evidence>
<dbReference type="InterPro" id="IPR039426">
    <property type="entry name" value="TonB-dep_rcpt-like"/>
</dbReference>
<keyword evidence="6" id="KW-0408">Iron</keyword>
<dbReference type="AlphaFoldDB" id="A0A7W8ZKZ0"/>
<keyword evidence="3 10" id="KW-1134">Transmembrane beta strand</keyword>
<evidence type="ECO:0000256" key="4">
    <source>
        <dbReference type="ARBA" id="ARBA00022496"/>
    </source>
</evidence>
<dbReference type="GO" id="GO:0009279">
    <property type="term" value="C:cell outer membrane"/>
    <property type="evidence" value="ECO:0007669"/>
    <property type="project" value="UniProtKB-SubCell"/>
</dbReference>
<evidence type="ECO:0000313" key="14">
    <source>
        <dbReference type="EMBL" id="MBB5635921.1"/>
    </source>
</evidence>
<dbReference type="Gene3D" id="2.170.130.10">
    <property type="entry name" value="TonB-dependent receptor, plug domain"/>
    <property type="match status" value="1"/>
</dbReference>
<evidence type="ECO:0000256" key="7">
    <source>
        <dbReference type="ARBA" id="ARBA00023077"/>
    </source>
</evidence>
<sequence length="1061" mass="117085">MKRIKQYLTCFLCLFLLCIHNIRANTPDHPLCTINVSGKPLKDVIALIEKQTGYHFLHSASEKTLNLPVTLAEKNQPLENVLRKIGQQSGLTFEIDDKTIFVKTAKKQITVTGKVTDATTGETIPGVSVIVKNKQQRTVTDTDGKYTISTEAQDILVFNYIGYKPYEVSADQTSINVALTGNQEELNEIVVVGYGTQSRKVLSTSVTKVSQEDFNKGGLSNPAQLLQGKVAGLNITRSGDPNATPTMSLRGPSTLRVGAAQEPFYVINGVPGADFRLVSPDDIEDISVLKDASATAIYGTRASNGVIMITTKGGKSGNPIVSYSGYAGTENISRSLKMMNAQELTAYLDKNKISLDPADAKGANTDWQKEITRGGLIQNHNISLSGGYNKTQYSAGLNYFNDKGILKGSALDRLIGRLNLSQSVLNDHLKLGLNLSNSSSNSDQIPNQDLVLYNSLRFLPTVPVMQDGVYSENLQRVQYYNPVSLLANAKDRLKTTITLLNVTAAVKLPYGFKYDVSLSTQKELNNRGTYYNSTYTLKQGLNGEAYRSAYESTRKTGETFLTFNKQLNKHALNVLAGYSIQEDVNNDGFQANNRNFPTDELGYSNIGLGSPIGNFKTDWGDNIYQKLRLISFYGRLNYNYAGKYIAQFSVRRDASSAFGANNRWGTFPAASVAWRITEEPFMKSQQVFQDLKFRAGYGVTGNSLGFNPLISKIRYGTSGTFYYNGNFINSIGANQNANPNLKWEKTAMFNAGIDAVILKGRVNVTAEYYDKKTSDLIWDYPVSSTQYYSNLFTANVGSISNKGVELTIDAKVIQSDKFKWQSSFNMAHNANKLLSLSNNTFKLDSIPQASPGGQGQSGTTVQILKPGYPVGQFFTFKYAGKDSKGVSQYYDKSGALTTSPKEYTDYYYAGNAQPKLLLGWSNTFTYKQFDLNIFLRSSLGGKVFNATLADLNRPADGKTYNLPVYSKDESPANAYAYRYSDRYIENASYLRVDNMTLGYTMPKIKGIQSLRFYVTGNNIAVITGYSGIDPEIGMGGLTPGIDNKNYYPRTRSFLFGANLSF</sequence>
<feature type="chain" id="PRO_5031456671" evidence="12">
    <location>
        <begin position="25"/>
        <end position="1061"/>
    </location>
</feature>
<gene>
    <name evidence="14" type="ORF">HDE68_001809</name>
</gene>
<evidence type="ECO:0000313" key="15">
    <source>
        <dbReference type="Proteomes" id="UP000537204"/>
    </source>
</evidence>
<keyword evidence="7 11" id="KW-0798">TonB box</keyword>
<feature type="signal peptide" evidence="12">
    <location>
        <begin position="1"/>
        <end position="24"/>
    </location>
</feature>
<evidence type="ECO:0000256" key="3">
    <source>
        <dbReference type="ARBA" id="ARBA00022452"/>
    </source>
</evidence>
<dbReference type="InterPro" id="IPR000531">
    <property type="entry name" value="Beta-barrel_TonB"/>
</dbReference>
<dbReference type="InterPro" id="IPR023997">
    <property type="entry name" value="TonB-dep_OMP_SusC/RagA_CS"/>
</dbReference>
<feature type="domain" description="Secretin/TonB short N-terminal" evidence="13">
    <location>
        <begin position="54"/>
        <end position="105"/>
    </location>
</feature>
<name>A0A7W8ZKZ0_9SPHI</name>
<dbReference type="PROSITE" id="PS52016">
    <property type="entry name" value="TONB_DEPENDENT_REC_3"/>
    <property type="match status" value="1"/>
</dbReference>
<evidence type="ECO:0000259" key="13">
    <source>
        <dbReference type="SMART" id="SM00965"/>
    </source>
</evidence>
<dbReference type="SMART" id="SM00965">
    <property type="entry name" value="STN"/>
    <property type="match status" value="1"/>
</dbReference>
<dbReference type="Gene3D" id="2.40.170.20">
    <property type="entry name" value="TonB-dependent receptor, beta-barrel domain"/>
    <property type="match status" value="1"/>
</dbReference>
<dbReference type="Proteomes" id="UP000537204">
    <property type="component" value="Unassembled WGS sequence"/>
</dbReference>
<dbReference type="NCBIfam" id="TIGR04056">
    <property type="entry name" value="OMP_RagA_SusC"/>
    <property type="match status" value="1"/>
</dbReference>
<evidence type="ECO:0000256" key="10">
    <source>
        <dbReference type="PROSITE-ProRule" id="PRU01360"/>
    </source>
</evidence>
<keyword evidence="9 10" id="KW-0998">Cell outer membrane</keyword>
<dbReference type="GO" id="GO:0006826">
    <property type="term" value="P:iron ion transport"/>
    <property type="evidence" value="ECO:0007669"/>
    <property type="project" value="UniProtKB-KW"/>
</dbReference>
<keyword evidence="14" id="KW-0675">Receptor</keyword>
<keyword evidence="5 10" id="KW-0812">Transmembrane</keyword>
<dbReference type="Gene3D" id="2.60.40.1120">
    <property type="entry name" value="Carboxypeptidase-like, regulatory domain"/>
    <property type="match status" value="1"/>
</dbReference>
<keyword evidence="4" id="KW-0410">Iron transport</keyword>
<dbReference type="InterPro" id="IPR036942">
    <property type="entry name" value="Beta-barrel_TonB_sf"/>
</dbReference>
<keyword evidence="2 10" id="KW-0813">Transport</keyword>
<evidence type="ECO:0000256" key="12">
    <source>
        <dbReference type="SAM" id="SignalP"/>
    </source>
</evidence>
<keyword evidence="4" id="KW-0406">Ion transport</keyword>
<dbReference type="InterPro" id="IPR012910">
    <property type="entry name" value="Plug_dom"/>
</dbReference>
<keyword evidence="8 10" id="KW-0472">Membrane</keyword>
<evidence type="ECO:0000256" key="9">
    <source>
        <dbReference type="ARBA" id="ARBA00023237"/>
    </source>
</evidence>
<reference evidence="14 15" key="1">
    <citation type="submission" date="2020-08" db="EMBL/GenBank/DDBJ databases">
        <title>Genomic Encyclopedia of Type Strains, Phase IV (KMG-V): Genome sequencing to study the core and pangenomes of soil and plant-associated prokaryotes.</title>
        <authorList>
            <person name="Whitman W."/>
        </authorList>
    </citation>
    <scope>NUCLEOTIDE SEQUENCE [LARGE SCALE GENOMIC DNA]</scope>
    <source>
        <strain evidence="14 15">S3M1</strain>
    </source>
</reference>
<evidence type="ECO:0000256" key="8">
    <source>
        <dbReference type="ARBA" id="ARBA00023136"/>
    </source>
</evidence>
<dbReference type="EMBL" id="JACHCE010000002">
    <property type="protein sequence ID" value="MBB5635921.1"/>
    <property type="molecule type" value="Genomic_DNA"/>
</dbReference>
<dbReference type="Pfam" id="PF13715">
    <property type="entry name" value="CarbopepD_reg_2"/>
    <property type="match status" value="1"/>
</dbReference>
<accession>A0A7W8ZKZ0</accession>
<dbReference type="SUPFAM" id="SSF56935">
    <property type="entry name" value="Porins"/>
    <property type="match status" value="1"/>
</dbReference>
<comment type="caution">
    <text evidence="14">The sequence shown here is derived from an EMBL/GenBank/DDBJ whole genome shotgun (WGS) entry which is preliminary data.</text>
</comment>
<dbReference type="InterPro" id="IPR008969">
    <property type="entry name" value="CarboxyPept-like_regulatory"/>
</dbReference>
<organism evidence="14 15">
    <name type="scientific">Pedobacter cryoconitis</name>
    <dbReference type="NCBI Taxonomy" id="188932"/>
    <lineage>
        <taxon>Bacteria</taxon>
        <taxon>Pseudomonadati</taxon>
        <taxon>Bacteroidota</taxon>
        <taxon>Sphingobacteriia</taxon>
        <taxon>Sphingobacteriales</taxon>
        <taxon>Sphingobacteriaceae</taxon>
        <taxon>Pedobacter</taxon>
    </lineage>
</organism>
<evidence type="ECO:0000256" key="1">
    <source>
        <dbReference type="ARBA" id="ARBA00004571"/>
    </source>
</evidence>
<evidence type="ECO:0000256" key="11">
    <source>
        <dbReference type="RuleBase" id="RU003357"/>
    </source>
</evidence>
<proteinExistence type="inferred from homology"/>
<dbReference type="InterPro" id="IPR023996">
    <property type="entry name" value="TonB-dep_OMP_SusC/RagA"/>
</dbReference>
<protein>
    <submittedName>
        <fullName evidence="14">Iron complex outermembrane receptor protein</fullName>
    </submittedName>
</protein>